<evidence type="ECO:0000313" key="4">
    <source>
        <dbReference type="EMBL" id="KAF2763987.1"/>
    </source>
</evidence>
<comment type="subcellular location">
    <subcellularLocation>
        <location evidence="1">Nucleus</location>
    </subcellularLocation>
</comment>
<protein>
    <submittedName>
        <fullName evidence="4">Paf1 complex protein</fullName>
    </submittedName>
</protein>
<dbReference type="GO" id="GO:0000993">
    <property type="term" value="F:RNA polymerase II complex binding"/>
    <property type="evidence" value="ECO:0007669"/>
    <property type="project" value="TreeGrafter"/>
</dbReference>
<dbReference type="GO" id="GO:0003682">
    <property type="term" value="F:chromatin binding"/>
    <property type="evidence" value="ECO:0007669"/>
    <property type="project" value="TreeGrafter"/>
</dbReference>
<proteinExistence type="inferred from homology"/>
<accession>A0A6G1KTS2</accession>
<dbReference type="OrthoDB" id="10260285at2759"/>
<dbReference type="Pfam" id="PF03985">
    <property type="entry name" value="Paf1"/>
    <property type="match status" value="1"/>
</dbReference>
<keyword evidence="3" id="KW-0539">Nucleus</keyword>
<dbReference type="InterPro" id="IPR007133">
    <property type="entry name" value="RNA_pol_II-assoc_Paf1"/>
</dbReference>
<evidence type="ECO:0000256" key="3">
    <source>
        <dbReference type="ARBA" id="ARBA00023242"/>
    </source>
</evidence>
<dbReference type="GO" id="GO:0006368">
    <property type="term" value="P:transcription elongation by RNA polymerase II"/>
    <property type="evidence" value="ECO:0007669"/>
    <property type="project" value="InterPro"/>
</dbReference>
<dbReference type="PANTHER" id="PTHR23188:SF12">
    <property type="entry name" value="RNA POLYMERASE II-ASSOCIATED FACTOR 1 HOMOLOG"/>
    <property type="match status" value="1"/>
</dbReference>
<sequence length="457" mass="50525">MSSQRAGERVVHQDYIARIRYSNALPPPPNPPKLLDIPGTGLAGGQYTGAGYASKLAREQPLNIEADAELGMPIDMIGVPGIFDGDERAISIRPGPSKIHPADKELLKPLSALGKAGTTAGGYSFLRRTEYTSSQAPQHFANATSKDLTRIRNDKRRKSDITNKDDPINIIRNITKGFDLAYPHDKYRGEDDATNVRSAPLTNAEEVAWNRPKHPTKSDVHLLDSYPLLPDMDALPPSGCFIIFKFNGNPLAGSDTYDQRLDTAILRPIEDPAVQTRHNQRMAEWDENSGKPQPIPEFEYEYYVPSSSEATTIRGIKRKFDVNDPDNEDPGLYTDDLNDDGDRGFKFERVRTYETHTQSGNPSNFYGDTVALALHDPEDEVGAVPGFKRRLVEKAAYFYPVVQRTSLKPKRRVGGAGLAVSEGEQERIDGLNLTVVGMPEEEVGRAEALRAQLDPGV</sequence>
<evidence type="ECO:0000256" key="2">
    <source>
        <dbReference type="ARBA" id="ARBA00007560"/>
    </source>
</evidence>
<comment type="similarity">
    <text evidence="2">Belongs to the PAF1 family.</text>
</comment>
<dbReference type="PANTHER" id="PTHR23188">
    <property type="entry name" value="RNA POLYMERASE II-ASSOCIATED FACTOR 1 HOMOLOG"/>
    <property type="match status" value="1"/>
</dbReference>
<organism evidence="4 5">
    <name type="scientific">Teratosphaeria nubilosa</name>
    <dbReference type="NCBI Taxonomy" id="161662"/>
    <lineage>
        <taxon>Eukaryota</taxon>
        <taxon>Fungi</taxon>
        <taxon>Dikarya</taxon>
        <taxon>Ascomycota</taxon>
        <taxon>Pezizomycotina</taxon>
        <taxon>Dothideomycetes</taxon>
        <taxon>Dothideomycetidae</taxon>
        <taxon>Mycosphaerellales</taxon>
        <taxon>Teratosphaeriaceae</taxon>
        <taxon>Teratosphaeria</taxon>
    </lineage>
</organism>
<evidence type="ECO:0000256" key="1">
    <source>
        <dbReference type="ARBA" id="ARBA00004123"/>
    </source>
</evidence>
<dbReference type="EMBL" id="ML995947">
    <property type="protein sequence ID" value="KAF2763987.1"/>
    <property type="molecule type" value="Genomic_DNA"/>
</dbReference>
<name>A0A6G1KTS2_9PEZI</name>
<reference evidence="4" key="1">
    <citation type="journal article" date="2020" name="Stud. Mycol.">
        <title>101 Dothideomycetes genomes: a test case for predicting lifestyles and emergence of pathogens.</title>
        <authorList>
            <person name="Haridas S."/>
            <person name="Albert R."/>
            <person name="Binder M."/>
            <person name="Bloem J."/>
            <person name="Labutti K."/>
            <person name="Salamov A."/>
            <person name="Andreopoulos B."/>
            <person name="Baker S."/>
            <person name="Barry K."/>
            <person name="Bills G."/>
            <person name="Bluhm B."/>
            <person name="Cannon C."/>
            <person name="Castanera R."/>
            <person name="Culley D."/>
            <person name="Daum C."/>
            <person name="Ezra D."/>
            <person name="Gonzalez J."/>
            <person name="Henrissat B."/>
            <person name="Kuo A."/>
            <person name="Liang C."/>
            <person name="Lipzen A."/>
            <person name="Lutzoni F."/>
            <person name="Magnuson J."/>
            <person name="Mondo S."/>
            <person name="Nolan M."/>
            <person name="Ohm R."/>
            <person name="Pangilinan J."/>
            <person name="Park H.-J."/>
            <person name="Ramirez L."/>
            <person name="Alfaro M."/>
            <person name="Sun H."/>
            <person name="Tritt A."/>
            <person name="Yoshinaga Y."/>
            <person name="Zwiers L.-H."/>
            <person name="Turgeon B."/>
            <person name="Goodwin S."/>
            <person name="Spatafora J."/>
            <person name="Crous P."/>
            <person name="Grigoriev I."/>
        </authorList>
    </citation>
    <scope>NUCLEOTIDE SEQUENCE</scope>
    <source>
        <strain evidence="4">CBS 116005</strain>
    </source>
</reference>
<gene>
    <name evidence="4" type="ORF">EJ03DRAFT_322018</name>
</gene>
<dbReference type="AlphaFoldDB" id="A0A6G1KTS2"/>
<keyword evidence="5" id="KW-1185">Reference proteome</keyword>
<evidence type="ECO:0000313" key="5">
    <source>
        <dbReference type="Proteomes" id="UP000799436"/>
    </source>
</evidence>
<dbReference type="GO" id="GO:0016593">
    <property type="term" value="C:Cdc73/Paf1 complex"/>
    <property type="evidence" value="ECO:0007669"/>
    <property type="project" value="InterPro"/>
</dbReference>
<dbReference type="Proteomes" id="UP000799436">
    <property type="component" value="Unassembled WGS sequence"/>
</dbReference>